<feature type="transmembrane region" description="Helical" evidence="1">
    <location>
        <begin position="27"/>
        <end position="46"/>
    </location>
</feature>
<dbReference type="EMBL" id="JADILX010000104">
    <property type="protein sequence ID" value="MBO8486184.1"/>
    <property type="molecule type" value="Genomic_DNA"/>
</dbReference>
<reference evidence="2" key="1">
    <citation type="submission" date="2020-10" db="EMBL/GenBank/DDBJ databases">
        <authorList>
            <person name="Gilroy R."/>
        </authorList>
    </citation>
    <scope>NUCLEOTIDE SEQUENCE</scope>
    <source>
        <strain evidence="2">B2-16538</strain>
    </source>
</reference>
<dbReference type="InterPro" id="IPR027853">
    <property type="entry name" value="DUF4492"/>
</dbReference>
<keyword evidence="1" id="KW-0812">Transmembrane</keyword>
<name>A0A9D9NSZ5_9BACT</name>
<keyword evidence="1" id="KW-1133">Transmembrane helix</keyword>
<proteinExistence type="predicted"/>
<evidence type="ECO:0000313" key="3">
    <source>
        <dbReference type="Proteomes" id="UP000823750"/>
    </source>
</evidence>
<comment type="caution">
    <text evidence="2">The sequence shown here is derived from an EMBL/GenBank/DDBJ whole genome shotgun (WGS) entry which is preliminary data.</text>
</comment>
<dbReference type="Pfam" id="PF14899">
    <property type="entry name" value="DUF4492"/>
    <property type="match status" value="1"/>
</dbReference>
<evidence type="ECO:0000313" key="2">
    <source>
        <dbReference type="EMBL" id="MBO8486184.1"/>
    </source>
</evidence>
<reference evidence="2" key="2">
    <citation type="journal article" date="2021" name="PeerJ">
        <title>Extensive microbial diversity within the chicken gut microbiome revealed by metagenomics and culture.</title>
        <authorList>
            <person name="Gilroy R."/>
            <person name="Ravi A."/>
            <person name="Getino M."/>
            <person name="Pursley I."/>
            <person name="Horton D.L."/>
            <person name="Alikhan N.F."/>
            <person name="Baker D."/>
            <person name="Gharbi K."/>
            <person name="Hall N."/>
            <person name="Watson M."/>
            <person name="Adriaenssens E.M."/>
            <person name="Foster-Nyarko E."/>
            <person name="Jarju S."/>
            <person name="Secka A."/>
            <person name="Antonio M."/>
            <person name="Oren A."/>
            <person name="Chaudhuri R.R."/>
            <person name="La Ragione R."/>
            <person name="Hildebrand F."/>
            <person name="Pallen M.J."/>
        </authorList>
    </citation>
    <scope>NUCLEOTIDE SEQUENCE</scope>
    <source>
        <strain evidence="2">B2-16538</strain>
    </source>
</reference>
<gene>
    <name evidence="2" type="ORF">IAB78_07145</name>
</gene>
<accession>A0A9D9NSZ5</accession>
<sequence>MRLTEKASAVVRFYIDGFRNMTWGRPLWYVIILKLIILFAVLRVFFFEPVLAGKTEAQKSDHVGSELVDRMSMPSDVRE</sequence>
<evidence type="ECO:0000256" key="1">
    <source>
        <dbReference type="SAM" id="Phobius"/>
    </source>
</evidence>
<keyword evidence="1" id="KW-0472">Membrane</keyword>
<dbReference type="AlphaFoldDB" id="A0A9D9NSZ5"/>
<dbReference type="Proteomes" id="UP000823750">
    <property type="component" value="Unassembled WGS sequence"/>
</dbReference>
<protein>
    <submittedName>
        <fullName evidence="2">DUF4492 domain-containing protein</fullName>
    </submittedName>
</protein>
<organism evidence="2 3">
    <name type="scientific">Candidatus Cryptobacteroides excrementavium</name>
    <dbReference type="NCBI Taxonomy" id="2840759"/>
    <lineage>
        <taxon>Bacteria</taxon>
        <taxon>Pseudomonadati</taxon>
        <taxon>Bacteroidota</taxon>
        <taxon>Bacteroidia</taxon>
        <taxon>Bacteroidales</taxon>
        <taxon>Candidatus Cryptobacteroides</taxon>
    </lineage>
</organism>